<protein>
    <recommendedName>
        <fullName evidence="1">F-box domain-containing protein</fullName>
    </recommendedName>
</protein>
<reference evidence="2 3" key="1">
    <citation type="submission" date="2024-05" db="EMBL/GenBank/DDBJ databases">
        <title>A draft genome resource for the thread blight pathogen Marasmius tenuissimus strain MS-2.</title>
        <authorList>
            <person name="Yulfo-Soto G.E."/>
            <person name="Baruah I.K."/>
            <person name="Amoako-Attah I."/>
            <person name="Bukari Y."/>
            <person name="Meinhardt L.W."/>
            <person name="Bailey B.A."/>
            <person name="Cohen S.P."/>
        </authorList>
    </citation>
    <scope>NUCLEOTIDE SEQUENCE [LARGE SCALE GENOMIC DNA]</scope>
    <source>
        <strain evidence="2 3">MS-2</strain>
    </source>
</reference>
<evidence type="ECO:0000313" key="2">
    <source>
        <dbReference type="EMBL" id="KAL0069692.1"/>
    </source>
</evidence>
<accession>A0ABR3A6T4</accession>
<keyword evidence="3" id="KW-1185">Reference proteome</keyword>
<dbReference type="InterPro" id="IPR001810">
    <property type="entry name" value="F-box_dom"/>
</dbReference>
<dbReference type="Proteomes" id="UP001437256">
    <property type="component" value="Unassembled WGS sequence"/>
</dbReference>
<dbReference type="EMBL" id="JBBXMP010000011">
    <property type="protein sequence ID" value="KAL0069692.1"/>
    <property type="molecule type" value="Genomic_DNA"/>
</dbReference>
<name>A0ABR3A6T4_9AGAR</name>
<gene>
    <name evidence="2" type="ORF">AAF712_003350</name>
</gene>
<comment type="caution">
    <text evidence="2">The sequence shown here is derived from an EMBL/GenBank/DDBJ whole genome shotgun (WGS) entry which is preliminary data.</text>
</comment>
<dbReference type="InterPro" id="IPR036047">
    <property type="entry name" value="F-box-like_dom_sf"/>
</dbReference>
<dbReference type="Gene3D" id="1.20.1280.50">
    <property type="match status" value="1"/>
</dbReference>
<evidence type="ECO:0000313" key="3">
    <source>
        <dbReference type="Proteomes" id="UP001437256"/>
    </source>
</evidence>
<sequence>MSPSRRLVVSQILEGISSERGEDQVELDGSDELQVNLKTSIASLRSLLSPIHQLPSELLINIFTFVCIPTRIVIDGTPDIFTLISVCGRWRDIILSTPSLWADFRFEATTWLQPYVTNPRKDEGYFSRLVRAVQLLLERSQPAPLNLYFSLFGFDNDATPEMVDLLELAAGTRERWRNVIFTFDEGFLDHPISGQLSYPPPLALESLTLVVFADQRLPREPLSLLKGFESCPSLTSLNLNYFVAQNWGTFNLPWRQITKLRVASVDIPSLVRMLEGTSELKELTLSFILATPAPETDSKPVPVFLPLLEHLTLEHCTGVPSILRHLTLPRLSKLFLPFDQITEQWDDFHFTEFLKRSSCTITHLRIGTSSGPGLELLRLFPKLKSLQIEEGRSIVGMMDITITRMFTEAFLNQLFELVLTSRTSVSTPPPYLPQLTALTLVCLRTAIKVQNLVNAVSRFLISQRSHSTTGSSTDSLQRRTLCLSIRIMLEGARDSGDKAMTPMDLDDLYKLRHISPEFDLRADVFRVREE</sequence>
<dbReference type="Gene3D" id="3.80.10.10">
    <property type="entry name" value="Ribonuclease Inhibitor"/>
    <property type="match status" value="1"/>
</dbReference>
<organism evidence="2 3">
    <name type="scientific">Marasmius tenuissimus</name>
    <dbReference type="NCBI Taxonomy" id="585030"/>
    <lineage>
        <taxon>Eukaryota</taxon>
        <taxon>Fungi</taxon>
        <taxon>Dikarya</taxon>
        <taxon>Basidiomycota</taxon>
        <taxon>Agaricomycotina</taxon>
        <taxon>Agaricomycetes</taxon>
        <taxon>Agaricomycetidae</taxon>
        <taxon>Agaricales</taxon>
        <taxon>Marasmiineae</taxon>
        <taxon>Marasmiaceae</taxon>
        <taxon>Marasmius</taxon>
    </lineage>
</organism>
<proteinExistence type="predicted"/>
<dbReference type="SUPFAM" id="SSF52058">
    <property type="entry name" value="L domain-like"/>
    <property type="match status" value="1"/>
</dbReference>
<evidence type="ECO:0000259" key="1">
    <source>
        <dbReference type="Pfam" id="PF12937"/>
    </source>
</evidence>
<dbReference type="Pfam" id="PF12937">
    <property type="entry name" value="F-box-like"/>
    <property type="match status" value="1"/>
</dbReference>
<dbReference type="InterPro" id="IPR032675">
    <property type="entry name" value="LRR_dom_sf"/>
</dbReference>
<feature type="domain" description="F-box" evidence="1">
    <location>
        <begin position="51"/>
        <end position="105"/>
    </location>
</feature>
<dbReference type="SUPFAM" id="SSF81383">
    <property type="entry name" value="F-box domain"/>
    <property type="match status" value="1"/>
</dbReference>